<keyword evidence="3" id="KW-0804">Transcription</keyword>
<feature type="compositionally biased region" description="Polar residues" evidence="6">
    <location>
        <begin position="132"/>
        <end position="148"/>
    </location>
</feature>
<gene>
    <name evidence="7" type="ORF">K2173_019651</name>
</gene>
<keyword evidence="4" id="KW-0539">Nucleus</keyword>
<comment type="caution">
    <text evidence="7">The sequence shown here is derived from an EMBL/GenBank/DDBJ whole genome shotgun (WGS) entry which is preliminary data.</text>
</comment>
<dbReference type="InterPro" id="IPR005202">
    <property type="entry name" value="TF_GRAS"/>
</dbReference>
<organism evidence="7 8">
    <name type="scientific">Erythroxylum novogranatense</name>
    <dbReference type="NCBI Taxonomy" id="1862640"/>
    <lineage>
        <taxon>Eukaryota</taxon>
        <taxon>Viridiplantae</taxon>
        <taxon>Streptophyta</taxon>
        <taxon>Embryophyta</taxon>
        <taxon>Tracheophyta</taxon>
        <taxon>Spermatophyta</taxon>
        <taxon>Magnoliopsida</taxon>
        <taxon>eudicotyledons</taxon>
        <taxon>Gunneridae</taxon>
        <taxon>Pentapetalae</taxon>
        <taxon>rosids</taxon>
        <taxon>fabids</taxon>
        <taxon>Malpighiales</taxon>
        <taxon>Erythroxylaceae</taxon>
        <taxon>Erythroxylum</taxon>
    </lineage>
</organism>
<dbReference type="PANTHER" id="PTHR31636">
    <property type="entry name" value="OSJNBA0084A10.13 PROTEIN-RELATED"/>
    <property type="match status" value="1"/>
</dbReference>
<feature type="region of interest" description="Disordered" evidence="6">
    <location>
        <begin position="349"/>
        <end position="368"/>
    </location>
</feature>
<dbReference type="AlphaFoldDB" id="A0AAV8UC12"/>
<feature type="region of interest" description="Disordered" evidence="6">
    <location>
        <begin position="256"/>
        <end position="312"/>
    </location>
</feature>
<dbReference type="PROSITE" id="PS50985">
    <property type="entry name" value="GRAS"/>
    <property type="match status" value="1"/>
</dbReference>
<comment type="similarity">
    <text evidence="5">Belongs to the GRAS family.</text>
</comment>
<evidence type="ECO:0000256" key="6">
    <source>
        <dbReference type="SAM" id="MobiDB-lite"/>
    </source>
</evidence>
<evidence type="ECO:0000256" key="1">
    <source>
        <dbReference type="ARBA" id="ARBA00004123"/>
    </source>
</evidence>
<feature type="region of interest" description="VHIID" evidence="5">
    <location>
        <begin position="452"/>
        <end position="517"/>
    </location>
</feature>
<sequence>MDPRFRGFSGSTNGIQFRSQPLSVLPNQNVVGGFRFENSFIDHNVREFHFPPPDPEPTNVTPYSNVTQEEDSPEDCDFSDTVLKYISQMLMEEDMEEKTCMLQDSLDLQAAEKSFYDVLGKKYPPSPEPNSACINQTGENPSDSLASNYGPSISSSISDGGYLDDSTWHVNSKRRDLFQPRTFRASSVSRSCSSSNSLATSVDDLVYSPINSFKVPGWSGESQSILQFKKGVEEASKFLPPVNGLFLNFGSNGVVSDESKGRPSEVTIKLEKRDYREHSPGESRGRKNPYRGDKDREEEGRSSKHQATYDESDLPSDVFDKMLFYCGGEGKSDLAVLCDTLKNAAIKNEQNGQSKGSNGGKRGKRRGPKKELVDLRTLMICCAQAVAADDCRSANELLKQIRQHSSLFGEGNQRLAHCFANGLEARLAGTGSQIYKGLVSKRTSAADILKAYHLILAACPFRKLSNFVCNRTIRDISQNSMKLHVIDFGIYYGFQWPTLIQRISLRPGGPPKLRITGIDFPQPGFRPAERVEETGRRLAAYAKKYNVPFEYNAIAKKWETIGVEELKIDEDEVVVVTCLYRAKNLLDETVSVDSPRNIVLDIVRKINPSIFVHGIVNGAYNAPFFVTRFREALFHFSALFDMLETIVPRDNPQRMLIEKEIFGREAMNVIACEGWERVERPETYKQWQVRCLRAGFVQQPFDREIFRIASAKVRRLYHKDFLIDEDGMSFLQGWKGRIIYTISAWRPTQKS</sequence>
<evidence type="ECO:0000313" key="7">
    <source>
        <dbReference type="EMBL" id="KAJ8899946.1"/>
    </source>
</evidence>
<feature type="region of interest" description="Leucine repeat II (LRII)" evidence="5">
    <location>
        <begin position="533"/>
        <end position="565"/>
    </location>
</feature>
<evidence type="ECO:0000256" key="2">
    <source>
        <dbReference type="ARBA" id="ARBA00023015"/>
    </source>
</evidence>
<keyword evidence="2" id="KW-0805">Transcription regulation</keyword>
<name>A0AAV8UC12_9ROSI</name>
<evidence type="ECO:0008006" key="9">
    <source>
        <dbReference type="Google" id="ProtNLM"/>
    </source>
</evidence>
<feature type="compositionally biased region" description="Basic and acidic residues" evidence="6">
    <location>
        <begin position="257"/>
        <end position="302"/>
    </location>
</feature>
<dbReference type="EMBL" id="JAIWQS010000008">
    <property type="protein sequence ID" value="KAJ8899946.1"/>
    <property type="molecule type" value="Genomic_DNA"/>
</dbReference>
<evidence type="ECO:0000256" key="4">
    <source>
        <dbReference type="ARBA" id="ARBA00023242"/>
    </source>
</evidence>
<dbReference type="Pfam" id="PF03514">
    <property type="entry name" value="GRAS"/>
    <property type="match status" value="1"/>
</dbReference>
<proteinExistence type="inferred from homology"/>
<comment type="caution">
    <text evidence="5">Lacks conserved residue(s) required for the propagation of feature annotation.</text>
</comment>
<protein>
    <recommendedName>
        <fullName evidence="9">Scarecrow-like protein 9</fullName>
    </recommendedName>
</protein>
<dbReference type="Proteomes" id="UP001159364">
    <property type="component" value="Linkage Group LG08"/>
</dbReference>
<comment type="subcellular location">
    <subcellularLocation>
        <location evidence="1">Nucleus</location>
    </subcellularLocation>
</comment>
<feature type="short sequence motif" description="VHIID" evidence="5">
    <location>
        <begin position="483"/>
        <end position="487"/>
    </location>
</feature>
<dbReference type="GO" id="GO:0005634">
    <property type="term" value="C:nucleus"/>
    <property type="evidence" value="ECO:0007669"/>
    <property type="project" value="UniProtKB-SubCell"/>
</dbReference>
<feature type="region of interest" description="SAW" evidence="5">
    <location>
        <begin position="671"/>
        <end position="746"/>
    </location>
</feature>
<evidence type="ECO:0000256" key="5">
    <source>
        <dbReference type="PROSITE-ProRule" id="PRU01191"/>
    </source>
</evidence>
<keyword evidence="8" id="KW-1185">Reference proteome</keyword>
<feature type="region of interest" description="Disordered" evidence="6">
    <location>
        <begin position="126"/>
        <end position="148"/>
    </location>
</feature>
<reference evidence="7 8" key="1">
    <citation type="submission" date="2021-09" db="EMBL/GenBank/DDBJ databases">
        <title>Genomic insights and catalytic innovation underlie evolution of tropane alkaloids biosynthesis.</title>
        <authorList>
            <person name="Wang Y.-J."/>
            <person name="Tian T."/>
            <person name="Huang J.-P."/>
            <person name="Huang S.-X."/>
        </authorList>
    </citation>
    <scope>NUCLEOTIDE SEQUENCE [LARGE SCALE GENOMIC DNA]</scope>
    <source>
        <strain evidence="7">KIB-2018</strain>
        <tissue evidence="7">Leaf</tissue>
    </source>
</reference>
<evidence type="ECO:0000313" key="8">
    <source>
        <dbReference type="Proteomes" id="UP001159364"/>
    </source>
</evidence>
<feature type="region of interest" description="Leucine repeat I (LRI)" evidence="5">
    <location>
        <begin position="373"/>
        <end position="433"/>
    </location>
</feature>
<evidence type="ECO:0000256" key="3">
    <source>
        <dbReference type="ARBA" id="ARBA00023163"/>
    </source>
</evidence>
<accession>A0AAV8UC12</accession>